<sequence>MPFLLGYDTSNDYAHTPTKKNRIQRSAELHATAEEDDSQHAPSIHRRSDSNSPNNSDSDSPPASHADLGIAASPPQEMKIKVRQISQGVEDLTWRNLKKQKRDGDDDVLSGSVIEEKETVQAEKDSAGVGNDHKPAATFSDDVAPDPPTTGTSVRTSGSSSRGDSDSSPDESSSSYPLNLKRKHPDRGTSAEPKPVTATVTASGSESSVKRPRDDSDKVHNPREKKKRTPPPLEAKEKPPPVPASTKPTSSSSGFMAYASTSSPFASVKGQNIFYPDPSALGTSSAVKTPLPSSPVLGGTAELPPLFSSTTTSAGTKRTSFEAFASSSSPFAAVARARSPVLAHGGSGTFGATSALGRAKSPSRRGHATPSVFGGSSSNSGSGTGGGSGSGGTGGISAFTAYASGGVQGFTLPVTKRARGETDSDAGENSALAFGGGVKGSVFGGGEDSDGAADSGNGDEEWDDSKPKVALSEQEVSTGEEDEETIHQVRGKLFALVDGAWKERGTGLLKLNVRVTDGAGARLVMRKEAVYTLLLNVTLFSGMKCSLAQDPRYLRFSVIEGAQVTTHYNLRLANVKIATELMHTIHENLPSK</sequence>
<feature type="compositionally biased region" description="Basic and acidic residues" evidence="3">
    <location>
        <begin position="114"/>
        <end position="135"/>
    </location>
</feature>
<feature type="compositionally biased region" description="Low complexity" evidence="3">
    <location>
        <begin position="50"/>
        <end position="62"/>
    </location>
</feature>
<dbReference type="InterPro" id="IPR045255">
    <property type="entry name" value="RanBP1-like"/>
</dbReference>
<evidence type="ECO:0000313" key="5">
    <source>
        <dbReference type="EMBL" id="KAF5376351.1"/>
    </source>
</evidence>
<feature type="domain" description="RanBD1" evidence="4">
    <location>
        <begin position="464"/>
        <end position="544"/>
    </location>
</feature>
<feature type="compositionally biased region" description="Polar residues" evidence="3">
    <location>
        <begin position="198"/>
        <end position="207"/>
    </location>
</feature>
<accession>A0A8H5H3P0</accession>
<comment type="caution">
    <text evidence="5">The sequence shown here is derived from an EMBL/GenBank/DDBJ whole genome shotgun (WGS) entry which is preliminary data.</text>
</comment>
<dbReference type="PANTHER" id="PTHR23138:SF142">
    <property type="entry name" value="RAN-BINDING PROTEIN 3B-RELATED"/>
    <property type="match status" value="1"/>
</dbReference>
<feature type="compositionally biased region" description="Basic and acidic residues" evidence="3">
    <location>
        <begin position="208"/>
        <end position="222"/>
    </location>
</feature>
<feature type="region of interest" description="Disordered" evidence="3">
    <location>
        <begin position="443"/>
        <end position="484"/>
    </location>
</feature>
<dbReference type="InterPro" id="IPR011993">
    <property type="entry name" value="PH-like_dom_sf"/>
</dbReference>
<evidence type="ECO:0000313" key="6">
    <source>
        <dbReference type="Proteomes" id="UP000518752"/>
    </source>
</evidence>
<gene>
    <name evidence="5" type="ORF">D9757_008644</name>
</gene>
<organism evidence="5 6">
    <name type="scientific">Collybiopsis confluens</name>
    <dbReference type="NCBI Taxonomy" id="2823264"/>
    <lineage>
        <taxon>Eukaryota</taxon>
        <taxon>Fungi</taxon>
        <taxon>Dikarya</taxon>
        <taxon>Basidiomycota</taxon>
        <taxon>Agaricomycotina</taxon>
        <taxon>Agaricomycetes</taxon>
        <taxon>Agaricomycetidae</taxon>
        <taxon>Agaricales</taxon>
        <taxon>Marasmiineae</taxon>
        <taxon>Omphalotaceae</taxon>
        <taxon>Collybiopsis</taxon>
    </lineage>
</organism>
<dbReference type="EMBL" id="JAACJN010000091">
    <property type="protein sequence ID" value="KAF5376351.1"/>
    <property type="molecule type" value="Genomic_DNA"/>
</dbReference>
<evidence type="ECO:0000256" key="2">
    <source>
        <dbReference type="ARBA" id="ARBA00023242"/>
    </source>
</evidence>
<evidence type="ECO:0000256" key="1">
    <source>
        <dbReference type="ARBA" id="ARBA00004123"/>
    </source>
</evidence>
<evidence type="ECO:0000259" key="4">
    <source>
        <dbReference type="PROSITE" id="PS50196"/>
    </source>
</evidence>
<feature type="compositionally biased region" description="Acidic residues" evidence="3">
    <location>
        <begin position="447"/>
        <end position="463"/>
    </location>
</feature>
<dbReference type="AlphaFoldDB" id="A0A8H5H3P0"/>
<keyword evidence="6" id="KW-1185">Reference proteome</keyword>
<comment type="subcellular location">
    <subcellularLocation>
        <location evidence="1">Nucleus</location>
    </subcellularLocation>
</comment>
<dbReference type="Pfam" id="PF00638">
    <property type="entry name" value="Ran_BP1"/>
    <property type="match status" value="1"/>
</dbReference>
<dbReference type="PROSITE" id="PS50196">
    <property type="entry name" value="RANBD1"/>
    <property type="match status" value="1"/>
</dbReference>
<dbReference type="SUPFAM" id="SSF50729">
    <property type="entry name" value="PH domain-like"/>
    <property type="match status" value="1"/>
</dbReference>
<feature type="compositionally biased region" description="Low complexity" evidence="3">
    <location>
        <begin position="149"/>
        <end position="162"/>
    </location>
</feature>
<evidence type="ECO:0000256" key="3">
    <source>
        <dbReference type="SAM" id="MobiDB-lite"/>
    </source>
</evidence>
<name>A0A8H5H3P0_9AGAR</name>
<feature type="region of interest" description="Disordered" evidence="3">
    <location>
        <begin position="1"/>
        <end position="314"/>
    </location>
</feature>
<dbReference type="SMART" id="SM00160">
    <property type="entry name" value="RanBD"/>
    <property type="match status" value="1"/>
</dbReference>
<dbReference type="OrthoDB" id="185618at2759"/>
<feature type="compositionally biased region" description="Polar residues" evidence="3">
    <location>
        <begin position="246"/>
        <end position="265"/>
    </location>
</feature>
<dbReference type="InterPro" id="IPR000156">
    <property type="entry name" value="Ran_bind_dom"/>
</dbReference>
<dbReference type="GO" id="GO:0005634">
    <property type="term" value="C:nucleus"/>
    <property type="evidence" value="ECO:0007669"/>
    <property type="project" value="UniProtKB-SubCell"/>
</dbReference>
<feature type="region of interest" description="Disordered" evidence="3">
    <location>
        <begin position="343"/>
        <end position="392"/>
    </location>
</feature>
<keyword evidence="2" id="KW-0539">Nucleus</keyword>
<protein>
    <recommendedName>
        <fullName evidence="4">RanBD1 domain-containing protein</fullName>
    </recommendedName>
</protein>
<dbReference type="Gene3D" id="2.30.29.30">
    <property type="entry name" value="Pleckstrin-homology domain (PH domain)/Phosphotyrosine-binding domain (PTB)"/>
    <property type="match status" value="1"/>
</dbReference>
<reference evidence="5 6" key="1">
    <citation type="journal article" date="2020" name="ISME J.">
        <title>Uncovering the hidden diversity of litter-decomposition mechanisms in mushroom-forming fungi.</title>
        <authorList>
            <person name="Floudas D."/>
            <person name="Bentzer J."/>
            <person name="Ahren D."/>
            <person name="Johansson T."/>
            <person name="Persson P."/>
            <person name="Tunlid A."/>
        </authorList>
    </citation>
    <scope>NUCLEOTIDE SEQUENCE [LARGE SCALE GENOMIC DNA]</scope>
    <source>
        <strain evidence="5 6">CBS 406.79</strain>
    </source>
</reference>
<feature type="compositionally biased region" description="Gly residues" evidence="3">
    <location>
        <begin position="382"/>
        <end position="392"/>
    </location>
</feature>
<dbReference type="PANTHER" id="PTHR23138">
    <property type="entry name" value="RAN BINDING PROTEIN"/>
    <property type="match status" value="1"/>
</dbReference>
<proteinExistence type="predicted"/>
<dbReference type="Proteomes" id="UP000518752">
    <property type="component" value="Unassembled WGS sequence"/>
</dbReference>